<name>A0ABU7KD13_9ACTN</name>
<evidence type="ECO:0000313" key="1">
    <source>
        <dbReference type="EMBL" id="MEE2040119.1"/>
    </source>
</evidence>
<organism evidence="1 2">
    <name type="scientific">Nocardiopsis codii</name>
    <dbReference type="NCBI Taxonomy" id="3065942"/>
    <lineage>
        <taxon>Bacteria</taxon>
        <taxon>Bacillati</taxon>
        <taxon>Actinomycetota</taxon>
        <taxon>Actinomycetes</taxon>
        <taxon>Streptosporangiales</taxon>
        <taxon>Nocardiopsidaceae</taxon>
        <taxon>Nocardiopsis</taxon>
    </lineage>
</organism>
<proteinExistence type="predicted"/>
<dbReference type="Proteomes" id="UP001356095">
    <property type="component" value="Unassembled WGS sequence"/>
</dbReference>
<comment type="caution">
    <text evidence="1">The sequence shown here is derived from an EMBL/GenBank/DDBJ whole genome shotgun (WGS) entry which is preliminary data.</text>
</comment>
<gene>
    <name evidence="1" type="ORF">Q8791_23150</name>
</gene>
<dbReference type="EMBL" id="JAUZMY010000026">
    <property type="protein sequence ID" value="MEE2040119.1"/>
    <property type="molecule type" value="Genomic_DNA"/>
</dbReference>
<protein>
    <submittedName>
        <fullName evidence="1">Uncharacterized protein</fullName>
    </submittedName>
</protein>
<accession>A0ABU7KD13</accession>
<keyword evidence="2" id="KW-1185">Reference proteome</keyword>
<sequence length="83" mass="9776">MPARTHTRPRHSRSGRVTRTAFTHCLACGKLAFSCRRHAKRAARTGFPNDRMSVYRCRELDGQGWHFGHSTWWRWERDHLNAA</sequence>
<reference evidence="1 2" key="1">
    <citation type="submission" date="2023-08" db="EMBL/GenBank/DDBJ databases">
        <authorList>
            <person name="Girao M."/>
            <person name="Carvalho M.F."/>
        </authorList>
    </citation>
    <scope>NUCLEOTIDE SEQUENCE [LARGE SCALE GENOMIC DNA]</scope>
    <source>
        <strain evidence="1 2">CT-R113</strain>
    </source>
</reference>
<evidence type="ECO:0000313" key="2">
    <source>
        <dbReference type="Proteomes" id="UP001356095"/>
    </source>
</evidence>
<dbReference type="RefSeq" id="WP_330093888.1">
    <property type="nucleotide sequence ID" value="NZ_JAUZMY010000026.1"/>
</dbReference>